<dbReference type="EMBL" id="CADCTO010000462">
    <property type="protein sequence ID" value="CAA9280078.1"/>
    <property type="molecule type" value="Genomic_DNA"/>
</dbReference>
<organism evidence="2">
    <name type="scientific">uncultured Armatimonadetes bacterium</name>
    <dbReference type="NCBI Taxonomy" id="157466"/>
    <lineage>
        <taxon>Bacteria</taxon>
        <taxon>Bacillati</taxon>
        <taxon>Armatimonadota</taxon>
        <taxon>environmental samples</taxon>
    </lineage>
</organism>
<protein>
    <recommendedName>
        <fullName evidence="3">Permease of the drug/metabolite transporter (DMT) superfamily</fullName>
    </recommendedName>
</protein>
<keyword evidence="1" id="KW-0472">Membrane</keyword>
<keyword evidence="1" id="KW-1133">Transmembrane helix</keyword>
<feature type="transmembrane region" description="Helical" evidence="1">
    <location>
        <begin position="83"/>
        <end position="104"/>
    </location>
</feature>
<evidence type="ECO:0000256" key="1">
    <source>
        <dbReference type="SAM" id="Phobius"/>
    </source>
</evidence>
<gene>
    <name evidence="2" type="ORF">AVDCRST_MAG63-3486</name>
</gene>
<keyword evidence="1" id="KW-0812">Transmembrane</keyword>
<dbReference type="AlphaFoldDB" id="A0A6J4JJE7"/>
<feature type="transmembrane region" description="Helical" evidence="1">
    <location>
        <begin position="51"/>
        <end position="71"/>
    </location>
</feature>
<name>A0A6J4JJE7_9BACT</name>
<evidence type="ECO:0008006" key="3">
    <source>
        <dbReference type="Google" id="ProtNLM"/>
    </source>
</evidence>
<feature type="transmembrane region" description="Helical" evidence="1">
    <location>
        <begin position="111"/>
        <end position="132"/>
    </location>
</feature>
<feature type="transmembrane region" description="Helical" evidence="1">
    <location>
        <begin position="144"/>
        <end position="163"/>
    </location>
</feature>
<accession>A0A6J4JJE7</accession>
<reference evidence="2" key="1">
    <citation type="submission" date="2020-02" db="EMBL/GenBank/DDBJ databases">
        <authorList>
            <person name="Meier V. D."/>
        </authorList>
    </citation>
    <scope>NUCLEOTIDE SEQUENCE</scope>
    <source>
        <strain evidence="2">AVDCRST_MAG63</strain>
    </source>
</reference>
<evidence type="ECO:0000313" key="2">
    <source>
        <dbReference type="EMBL" id="CAA9280078.1"/>
    </source>
</evidence>
<proteinExistence type="predicted"/>
<sequence>MADGQASGGAGMTWIAFALMTVVSWGVYGVFLHTGQMAMGDPVNGRYKAFLFVGLAYFLTAVLAPLAVLVANGASWQMPVKGMAWSLIAGTVGAVGAFCVLLAFGAKGSPAVVMAIVFGGAPIVNAVVATILHPPAGGLSAIRWPFVLGLLMAAAGGCLVTLYRPMPAPPVRPAVAPTPAPEAAAVAARGPSEAR</sequence>
<feature type="transmembrane region" description="Helical" evidence="1">
    <location>
        <begin position="12"/>
        <end position="31"/>
    </location>
</feature>